<gene>
    <name evidence="1" type="primary">Nfu_g_1_022673</name>
</gene>
<accession>A0A1A8P0F6</accession>
<reference evidence="1" key="1">
    <citation type="submission" date="2016-05" db="EMBL/GenBank/DDBJ databases">
        <authorList>
            <person name="Lavstsen T."/>
            <person name="Jespersen J.S."/>
        </authorList>
    </citation>
    <scope>NUCLEOTIDE SEQUENCE</scope>
    <source>
        <tissue evidence="1">Brain</tissue>
    </source>
</reference>
<feature type="non-terminal residue" evidence="1">
    <location>
        <position position="45"/>
    </location>
</feature>
<organism evidence="1">
    <name type="scientific">Nothobranchius rachovii</name>
    <name type="common">bluefin notho</name>
    <dbReference type="NCBI Taxonomy" id="451742"/>
    <lineage>
        <taxon>Eukaryota</taxon>
        <taxon>Metazoa</taxon>
        <taxon>Chordata</taxon>
        <taxon>Craniata</taxon>
        <taxon>Vertebrata</taxon>
        <taxon>Euteleostomi</taxon>
        <taxon>Actinopterygii</taxon>
        <taxon>Neopterygii</taxon>
        <taxon>Teleostei</taxon>
        <taxon>Neoteleostei</taxon>
        <taxon>Acanthomorphata</taxon>
        <taxon>Ovalentaria</taxon>
        <taxon>Atherinomorphae</taxon>
        <taxon>Cyprinodontiformes</taxon>
        <taxon>Nothobranchiidae</taxon>
        <taxon>Nothobranchius</taxon>
    </lineage>
</organism>
<dbReference type="EMBL" id="HAEH01004761">
    <property type="protein sequence ID" value="SBR74758.1"/>
    <property type="molecule type" value="Transcribed_RNA"/>
</dbReference>
<dbReference type="AlphaFoldDB" id="A0A1A8P0F6"/>
<name>A0A1A8P0F6_9TELE</name>
<sequence length="45" mass="5316">REVTICHRPLRYLSFCHEFCLAAPLHVTAHTHCRSFLWSSAAKRY</sequence>
<reference evidence="1" key="2">
    <citation type="submission" date="2016-06" db="EMBL/GenBank/DDBJ databases">
        <title>The genome of a short-lived fish provides insights into sex chromosome evolution and the genetic control of aging.</title>
        <authorList>
            <person name="Reichwald K."/>
            <person name="Felder M."/>
            <person name="Petzold A."/>
            <person name="Koch P."/>
            <person name="Groth M."/>
            <person name="Platzer M."/>
        </authorList>
    </citation>
    <scope>NUCLEOTIDE SEQUENCE</scope>
    <source>
        <tissue evidence="1">Brain</tissue>
    </source>
</reference>
<proteinExistence type="predicted"/>
<evidence type="ECO:0000313" key="1">
    <source>
        <dbReference type="EMBL" id="SBR74758.1"/>
    </source>
</evidence>
<protein>
    <submittedName>
        <fullName evidence="1">Uncharacterized protein</fullName>
    </submittedName>
</protein>
<feature type="non-terminal residue" evidence="1">
    <location>
        <position position="1"/>
    </location>
</feature>